<dbReference type="AlphaFoldDB" id="A0A219B628"/>
<dbReference type="RefSeq" id="WP_088712544.1">
    <property type="nucleotide sequence ID" value="NZ_NFZT01000001.1"/>
</dbReference>
<comment type="caution">
    <text evidence="2">The sequence shown here is derived from an EMBL/GenBank/DDBJ whole genome shotgun (WGS) entry which is preliminary data.</text>
</comment>
<gene>
    <name evidence="2" type="ORF">B5C34_10345</name>
</gene>
<dbReference type="Proteomes" id="UP000198462">
    <property type="component" value="Unassembled WGS sequence"/>
</dbReference>
<accession>A0A219B628</accession>
<evidence type="ECO:0008006" key="4">
    <source>
        <dbReference type="Google" id="ProtNLM"/>
    </source>
</evidence>
<sequence>MRELRALTLSGGAHLALLAALSLSWSLMADDVVQVVEEPLEVDFVTIADAPTVTERPPPSLEAAPRELVEADPITEPDEAIAPETIPDLSIPNDPPPPEPKPEPQPDPKPKPAPPKKQELSTPVDKEVAVAERAREEDDFAEAITDSLPTKAQLSPIQQNTLVGLIRERIYKCWDPNAGGANASAIVTTLRVKAARDGTIIGRPTVVRQTGSASESFKRTARDAAIRAVLNPRCSLEGLPPDLYEGGWEDFTLNFDPKDL</sequence>
<keyword evidence="3" id="KW-1185">Reference proteome</keyword>
<proteinExistence type="predicted"/>
<feature type="compositionally biased region" description="Basic and acidic residues" evidence="1">
    <location>
        <begin position="100"/>
        <end position="136"/>
    </location>
</feature>
<feature type="region of interest" description="Disordered" evidence="1">
    <location>
        <begin position="51"/>
        <end position="136"/>
    </location>
</feature>
<organism evidence="2 3">
    <name type="scientific">Pacificimonas flava</name>
    <dbReference type="NCBI Taxonomy" id="1234595"/>
    <lineage>
        <taxon>Bacteria</taxon>
        <taxon>Pseudomonadati</taxon>
        <taxon>Pseudomonadota</taxon>
        <taxon>Alphaproteobacteria</taxon>
        <taxon>Sphingomonadales</taxon>
        <taxon>Sphingosinicellaceae</taxon>
        <taxon>Pacificimonas</taxon>
    </lineage>
</organism>
<evidence type="ECO:0000313" key="2">
    <source>
        <dbReference type="EMBL" id="OWV33820.1"/>
    </source>
</evidence>
<dbReference type="SUPFAM" id="SSF74653">
    <property type="entry name" value="TolA/TonB C-terminal domain"/>
    <property type="match status" value="1"/>
</dbReference>
<protein>
    <recommendedName>
        <fullName evidence="4">TolA protein</fullName>
    </recommendedName>
</protein>
<dbReference type="EMBL" id="NFZT01000001">
    <property type="protein sequence ID" value="OWV33820.1"/>
    <property type="molecule type" value="Genomic_DNA"/>
</dbReference>
<name>A0A219B628_9SPHN</name>
<evidence type="ECO:0000313" key="3">
    <source>
        <dbReference type="Proteomes" id="UP000198462"/>
    </source>
</evidence>
<reference evidence="3" key="1">
    <citation type="submission" date="2017-05" db="EMBL/GenBank/DDBJ databases">
        <authorList>
            <person name="Lin X."/>
        </authorList>
    </citation>
    <scope>NUCLEOTIDE SEQUENCE [LARGE SCALE GENOMIC DNA]</scope>
    <source>
        <strain evidence="3">JLT2012</strain>
    </source>
</reference>
<dbReference type="OrthoDB" id="7161229at2"/>
<dbReference type="Gene3D" id="3.30.1150.10">
    <property type="match status" value="1"/>
</dbReference>
<evidence type="ECO:0000256" key="1">
    <source>
        <dbReference type="SAM" id="MobiDB-lite"/>
    </source>
</evidence>